<evidence type="ECO:0000256" key="4">
    <source>
        <dbReference type="ARBA" id="ARBA00022692"/>
    </source>
</evidence>
<keyword evidence="5" id="KW-0677">Repeat</keyword>
<evidence type="ECO:0000256" key="1">
    <source>
        <dbReference type="ARBA" id="ARBA00004225"/>
    </source>
</evidence>
<keyword evidence="12" id="KW-1185">Reference proteome</keyword>
<evidence type="ECO:0000256" key="2">
    <source>
        <dbReference type="ARBA" id="ARBA00006375"/>
    </source>
</evidence>
<organism evidence="11 12">
    <name type="scientific">Rhizopus stolonifer</name>
    <name type="common">Rhizopus nigricans</name>
    <dbReference type="NCBI Taxonomy" id="4846"/>
    <lineage>
        <taxon>Eukaryota</taxon>
        <taxon>Fungi</taxon>
        <taxon>Fungi incertae sedis</taxon>
        <taxon>Mucoromycota</taxon>
        <taxon>Mucoromycotina</taxon>
        <taxon>Mucoromycetes</taxon>
        <taxon>Mucorales</taxon>
        <taxon>Mucorineae</taxon>
        <taxon>Rhizopodaceae</taxon>
        <taxon>Rhizopus</taxon>
    </lineage>
</organism>
<dbReference type="InterPro" id="IPR023395">
    <property type="entry name" value="MCP_dom_sf"/>
</dbReference>
<evidence type="ECO:0008006" key="13">
    <source>
        <dbReference type="Google" id="ProtNLM"/>
    </source>
</evidence>
<dbReference type="PANTHER" id="PTHR45624:SF61">
    <property type="entry name" value="MITOCHONDRIAL BASIC AMINO ACIDS TRANSPORTER"/>
    <property type="match status" value="1"/>
</dbReference>
<evidence type="ECO:0000256" key="7">
    <source>
        <dbReference type="ARBA" id="ARBA00023128"/>
    </source>
</evidence>
<evidence type="ECO:0000256" key="9">
    <source>
        <dbReference type="PROSITE-ProRule" id="PRU00282"/>
    </source>
</evidence>
<comment type="similarity">
    <text evidence="2 10">Belongs to the mitochondrial carrier (TC 2.A.29) family.</text>
</comment>
<protein>
    <recommendedName>
        <fullName evidence="13">Carnitine transporter</fullName>
    </recommendedName>
</protein>
<evidence type="ECO:0000256" key="10">
    <source>
        <dbReference type="RuleBase" id="RU000488"/>
    </source>
</evidence>
<dbReference type="PROSITE" id="PS50920">
    <property type="entry name" value="SOLCAR"/>
    <property type="match status" value="1"/>
</dbReference>
<evidence type="ECO:0000256" key="3">
    <source>
        <dbReference type="ARBA" id="ARBA00022448"/>
    </source>
</evidence>
<evidence type="ECO:0000313" key="11">
    <source>
        <dbReference type="EMBL" id="RCH96375.1"/>
    </source>
</evidence>
<dbReference type="EMBL" id="PJQM01002315">
    <property type="protein sequence ID" value="RCH96375.1"/>
    <property type="molecule type" value="Genomic_DNA"/>
</dbReference>
<keyword evidence="7" id="KW-0496">Mitochondrion</keyword>
<name>A0A367K2J7_RHIST</name>
<evidence type="ECO:0000256" key="5">
    <source>
        <dbReference type="ARBA" id="ARBA00022737"/>
    </source>
</evidence>
<feature type="repeat" description="Solcar" evidence="9">
    <location>
        <begin position="44"/>
        <end position="128"/>
    </location>
</feature>
<dbReference type="GO" id="GO:0031966">
    <property type="term" value="C:mitochondrial membrane"/>
    <property type="evidence" value="ECO:0007669"/>
    <property type="project" value="UniProtKB-SubCell"/>
</dbReference>
<dbReference type="Gene3D" id="1.50.40.10">
    <property type="entry name" value="Mitochondrial carrier domain"/>
    <property type="match status" value="1"/>
</dbReference>
<dbReference type="AlphaFoldDB" id="A0A367K2J7"/>
<dbReference type="OrthoDB" id="14252at2759"/>
<sequence length="141" mass="16132">MYKTGGIRYCFKGMVPTMMRESCFGPYFLTFEVLSRSLKRDKELSGPQLILAGGLAGIAAWCSTYFADVVKTRIQSEPHRYKGSLDCIRRSYYEEGWRVFFRGLSPTLIRAFPSNAATFVAYTWTMNTFPLNQSTFEEALL</sequence>
<keyword evidence="3 10" id="KW-0813">Transport</keyword>
<keyword evidence="8 9" id="KW-0472">Membrane</keyword>
<dbReference type="InterPro" id="IPR050567">
    <property type="entry name" value="Mitochondrial_Carrier"/>
</dbReference>
<dbReference type="GO" id="GO:0005289">
    <property type="term" value="F:high-affinity L-arginine transmembrane transporter activity"/>
    <property type="evidence" value="ECO:0007669"/>
    <property type="project" value="TreeGrafter"/>
</dbReference>
<evidence type="ECO:0000256" key="8">
    <source>
        <dbReference type="ARBA" id="ARBA00023136"/>
    </source>
</evidence>
<reference evidence="11 12" key="1">
    <citation type="journal article" date="2018" name="G3 (Bethesda)">
        <title>Phylogenetic and Phylogenomic Definition of Rhizopus Species.</title>
        <authorList>
            <person name="Gryganskyi A.P."/>
            <person name="Golan J."/>
            <person name="Dolatabadi S."/>
            <person name="Mondo S."/>
            <person name="Robb S."/>
            <person name="Idnurm A."/>
            <person name="Muszewska A."/>
            <person name="Steczkiewicz K."/>
            <person name="Masonjones S."/>
            <person name="Liao H.L."/>
            <person name="Gajdeczka M.T."/>
            <person name="Anike F."/>
            <person name="Vuek A."/>
            <person name="Anishchenko I.M."/>
            <person name="Voigt K."/>
            <person name="de Hoog G.S."/>
            <person name="Smith M.E."/>
            <person name="Heitman J."/>
            <person name="Vilgalys R."/>
            <person name="Stajich J.E."/>
        </authorList>
    </citation>
    <scope>NUCLEOTIDE SEQUENCE [LARGE SCALE GENOMIC DNA]</scope>
    <source>
        <strain evidence="11 12">LSU 92-RS-03</strain>
    </source>
</reference>
<keyword evidence="6" id="KW-1133">Transmembrane helix</keyword>
<comment type="subcellular location">
    <subcellularLocation>
        <location evidence="1">Mitochondrion membrane</location>
        <topology evidence="1">Multi-pass membrane protein</topology>
    </subcellularLocation>
</comment>
<evidence type="ECO:0000313" key="12">
    <source>
        <dbReference type="Proteomes" id="UP000253551"/>
    </source>
</evidence>
<dbReference type="InterPro" id="IPR018108">
    <property type="entry name" value="MCP_transmembrane"/>
</dbReference>
<dbReference type="SUPFAM" id="SSF103506">
    <property type="entry name" value="Mitochondrial carrier"/>
    <property type="match status" value="1"/>
</dbReference>
<comment type="caution">
    <text evidence="11">The sequence shown here is derived from an EMBL/GenBank/DDBJ whole genome shotgun (WGS) entry which is preliminary data.</text>
</comment>
<gene>
    <name evidence="11" type="ORF">CU098_011253</name>
</gene>
<evidence type="ECO:0000256" key="6">
    <source>
        <dbReference type="ARBA" id="ARBA00022989"/>
    </source>
</evidence>
<dbReference type="Pfam" id="PF00153">
    <property type="entry name" value="Mito_carr"/>
    <property type="match status" value="1"/>
</dbReference>
<accession>A0A367K2J7</accession>
<dbReference type="Proteomes" id="UP000253551">
    <property type="component" value="Unassembled WGS sequence"/>
</dbReference>
<proteinExistence type="inferred from homology"/>
<dbReference type="PANTHER" id="PTHR45624">
    <property type="entry name" value="MITOCHONDRIAL BASIC AMINO ACIDS TRANSPORTER-RELATED"/>
    <property type="match status" value="1"/>
</dbReference>
<dbReference type="GO" id="GO:1990575">
    <property type="term" value="P:mitochondrial L-ornithine transmembrane transport"/>
    <property type="evidence" value="ECO:0007669"/>
    <property type="project" value="TreeGrafter"/>
</dbReference>
<keyword evidence="4 9" id="KW-0812">Transmembrane</keyword>